<name>A0A235BVC4_UNCW3</name>
<keyword evidence="1" id="KW-0547">Nucleotide-binding</keyword>
<gene>
    <name evidence="1" type="ORF">CH333_03555</name>
</gene>
<dbReference type="AlphaFoldDB" id="A0A235BVC4"/>
<accession>A0A235BVC4</accession>
<keyword evidence="1" id="KW-0067">ATP-binding</keyword>
<dbReference type="PANTHER" id="PTHR40084:SF1">
    <property type="entry name" value="PHOSPHOTRANSFERASE"/>
    <property type="match status" value="1"/>
</dbReference>
<comment type="caution">
    <text evidence="1">The sequence shown here is derived from an EMBL/GenBank/DDBJ whole genome shotgun (WGS) entry which is preliminary data.</text>
</comment>
<dbReference type="CDD" id="cd19067">
    <property type="entry name" value="PfuEndoQ-like"/>
    <property type="match status" value="1"/>
</dbReference>
<proteinExistence type="predicted"/>
<dbReference type="Gene3D" id="3.20.20.140">
    <property type="entry name" value="Metal-dependent hydrolases"/>
    <property type="match status" value="1"/>
</dbReference>
<keyword evidence="1" id="KW-0378">Hydrolase</keyword>
<evidence type="ECO:0000313" key="1">
    <source>
        <dbReference type="EMBL" id="OYD16350.1"/>
    </source>
</evidence>
<sequence length="409" mass="46259">MRFFADLHIHSKYSRATSKELVPLNIARAAKEKGLSLVATGDFTHPLWREELKSALTPRANGIFMYNDVYFILETEVSNIYVKKGKLRKIHNLVYVPSFEDADRVARALSRYGKLNSDGRPILSLPSDDMVGLIFEASKDAFIVPAHIWTPHFSLFGAFSGFDTIEECFGENTKEIFALETGLSSDPPMNWRISALDRFTLISNSDAHSPGNLGREANCFDCDIDYFEITDTLKKKDKKRFMYTVEFFPEEGKYHYDGHRKCGVRISPDEAIYHDNICPVCGTRITIGVLHRIHLLSDREKGTPAPKDAIPFKHLVPLKEIISNVFSVGVKSVRVETEYRKLINKFDNEFACLIDVTYDELASAAGDRLADAIIRVREGKVSVLPGYDGVYGEINILGEKKEKKQLSLF</sequence>
<dbReference type="Proteomes" id="UP000215215">
    <property type="component" value="Unassembled WGS sequence"/>
</dbReference>
<organism evidence="1 2">
    <name type="scientific">candidate division WOR-3 bacterium JGI_Cruoil_03_44_89</name>
    <dbReference type="NCBI Taxonomy" id="1973748"/>
    <lineage>
        <taxon>Bacteria</taxon>
        <taxon>Bacteria division WOR-3</taxon>
    </lineage>
</organism>
<evidence type="ECO:0000313" key="2">
    <source>
        <dbReference type="Proteomes" id="UP000215215"/>
    </source>
</evidence>
<reference evidence="1 2" key="1">
    <citation type="submission" date="2017-07" db="EMBL/GenBank/DDBJ databases">
        <title>Recovery of genomes from metagenomes via a dereplication, aggregation, and scoring strategy.</title>
        <authorList>
            <person name="Sieber C.M."/>
            <person name="Probst A.J."/>
            <person name="Sharrar A."/>
            <person name="Thomas B.C."/>
            <person name="Hess M."/>
            <person name="Tringe S.G."/>
            <person name="Banfield J.F."/>
        </authorList>
    </citation>
    <scope>NUCLEOTIDE SEQUENCE [LARGE SCALE GENOMIC DNA]</scope>
    <source>
        <strain evidence="1">JGI_Cruoil_03_44_89</strain>
    </source>
</reference>
<keyword evidence="1" id="KW-0347">Helicase</keyword>
<dbReference type="PANTHER" id="PTHR40084">
    <property type="entry name" value="PHOSPHOHYDROLASE, PHP FAMILY"/>
    <property type="match status" value="1"/>
</dbReference>
<protein>
    <submittedName>
        <fullName evidence="1">DNA helicase UvrD</fullName>
    </submittedName>
</protein>
<dbReference type="EMBL" id="NOZQ01000070">
    <property type="protein sequence ID" value="OYD16350.1"/>
    <property type="molecule type" value="Genomic_DNA"/>
</dbReference>
<dbReference type="InterPro" id="IPR016195">
    <property type="entry name" value="Pol/histidinol_Pase-like"/>
</dbReference>
<dbReference type="SUPFAM" id="SSF89550">
    <property type="entry name" value="PHP domain-like"/>
    <property type="match status" value="1"/>
</dbReference>
<dbReference type="GO" id="GO:0004386">
    <property type="term" value="F:helicase activity"/>
    <property type="evidence" value="ECO:0007669"/>
    <property type="project" value="UniProtKB-KW"/>
</dbReference>